<keyword evidence="1" id="KW-0175">Coiled coil</keyword>
<evidence type="ECO:0000313" key="4">
    <source>
        <dbReference type="EMBL" id="NCU18471.1"/>
    </source>
</evidence>
<sequence>MLDFILENFPLIIVILGGLLSLIGGDKKKTEKQSPRPRPSTKELEKTPPFGSDGDPFSGNRNPFEDLKRELEDAFGPSRRQEQREDHFPESQEKKHETVQPITKEESVDVVEQVDEQLAQAERILQKKLQARQNQLEQDLVRFDRITQQLSSEDKVIKVPKVTRKNVTQGIIWSEVLGPPRSKKPYRSNVYQK</sequence>
<keyword evidence="3" id="KW-0472">Membrane</keyword>
<feature type="region of interest" description="Disordered" evidence="2">
    <location>
        <begin position="26"/>
        <end position="107"/>
    </location>
</feature>
<dbReference type="RefSeq" id="WP_161921300.1">
    <property type="nucleotide sequence ID" value="NZ_JAACYS010000062.1"/>
</dbReference>
<reference evidence="4 5" key="1">
    <citation type="submission" date="2020-01" db="EMBL/GenBank/DDBJ databases">
        <title>A novel Bacillus sp. from Pasinler.</title>
        <authorList>
            <person name="Adiguzel A."/>
            <person name="Ay H."/>
            <person name="Baltaci M.O."/>
        </authorList>
    </citation>
    <scope>NUCLEOTIDE SEQUENCE [LARGE SCALE GENOMIC DNA]</scope>
    <source>
        <strain evidence="4 5">P1</strain>
    </source>
</reference>
<evidence type="ECO:0000313" key="5">
    <source>
        <dbReference type="Proteomes" id="UP000743899"/>
    </source>
</evidence>
<protein>
    <submittedName>
        <fullName evidence="4">Uncharacterized protein</fullName>
    </submittedName>
</protein>
<feature type="compositionally biased region" description="Basic and acidic residues" evidence="2">
    <location>
        <begin position="63"/>
        <end position="72"/>
    </location>
</feature>
<evidence type="ECO:0000256" key="2">
    <source>
        <dbReference type="SAM" id="MobiDB-lite"/>
    </source>
</evidence>
<dbReference type="EMBL" id="JAACYS010000062">
    <property type="protein sequence ID" value="NCU18471.1"/>
    <property type="molecule type" value="Genomic_DNA"/>
</dbReference>
<proteinExistence type="predicted"/>
<comment type="caution">
    <text evidence="4">The sequence shown here is derived from an EMBL/GenBank/DDBJ whole genome shotgun (WGS) entry which is preliminary data.</text>
</comment>
<keyword evidence="3" id="KW-1133">Transmembrane helix</keyword>
<gene>
    <name evidence="4" type="ORF">GW534_12180</name>
</gene>
<keyword evidence="3" id="KW-0812">Transmembrane</keyword>
<accession>A0ABX0A7F0</accession>
<dbReference type="Proteomes" id="UP000743899">
    <property type="component" value="Unassembled WGS sequence"/>
</dbReference>
<name>A0ABX0A7F0_9BACI</name>
<organism evidence="4 5">
    <name type="scientific">Pallidibacillus pasinlerensis</name>
    <dbReference type="NCBI Taxonomy" id="2703818"/>
    <lineage>
        <taxon>Bacteria</taxon>
        <taxon>Bacillati</taxon>
        <taxon>Bacillota</taxon>
        <taxon>Bacilli</taxon>
        <taxon>Bacillales</taxon>
        <taxon>Bacillaceae</taxon>
        <taxon>Pallidibacillus</taxon>
    </lineage>
</organism>
<evidence type="ECO:0000256" key="3">
    <source>
        <dbReference type="SAM" id="Phobius"/>
    </source>
</evidence>
<feature type="compositionally biased region" description="Basic and acidic residues" evidence="2">
    <location>
        <begin position="79"/>
        <end position="107"/>
    </location>
</feature>
<keyword evidence="5" id="KW-1185">Reference proteome</keyword>
<feature type="compositionally biased region" description="Basic and acidic residues" evidence="2">
    <location>
        <begin position="26"/>
        <end position="46"/>
    </location>
</feature>
<feature type="transmembrane region" description="Helical" evidence="3">
    <location>
        <begin position="6"/>
        <end position="25"/>
    </location>
</feature>
<evidence type="ECO:0000256" key="1">
    <source>
        <dbReference type="SAM" id="Coils"/>
    </source>
</evidence>
<feature type="coiled-coil region" evidence="1">
    <location>
        <begin position="111"/>
        <end position="138"/>
    </location>
</feature>